<sequence length="993" mass="112848">MKPPTIQRIFLGLHQPPLLTAAERLFESGFAKLNSSQSTSAGATLDMSNVLIVVPTTRARHRLMQLLAVQAQERDAAFSPPEITTLGSFPEYLYTPEKLLATDLAQQIAWSRALEQTPDEEIECLTGRADVEDLKDWQPLARLLSRLHTRLASDVWSFRSVAREVAELDGFLKNELERWEVLREVQNRYYQILGKADLWDRQAARNYIAAAGLKDDIKEVRCRTDKDVVLVATADINRSIEGMLAQLTSQVTVMIAADKSHADRFDEYGNLITTQWLEASVAVPDDKILFVDGPADQAACAAHFITHLDSDYSTDEVTIGVPTEELIPQLQRSINSIELTHRNLAGKPLGETAPVRLMLACREYFKQQDYNAFAILLRHPDMYRWLTEQLGDDENSVDGYLDALDDYQNRKLPDWIRIGDESPFGDPAKIAKRFTEGDAGSKKRAGIEADNVRLLNTVHRLIASLLRPLDKPPQKISKWTEPWSDILIAIYGERELDRNIALDQQTLLACQAMHTALANHRHVPAEFGTTCSAVEALEWALEAASDQRVVDPPIIDAIEFAGWLDLPLDDAPVMAIVGMNDEYVPTSEFGHQFLPNKLCEQLGILDNNRRFARDVYALTLITSVRDDYLLISGRNNASKDPLKPSRLLFTQDQQTSAQRAYSFFSFEGKDENNFWLFEKSLAEKTTTQQFSVPRPHIVKPIDSMRVTQFKDYLKCPYRFYLQHVLRLDETADDWSEMSGGTFGDLAHDVLQSFYEADIKESKDDEEIFDWLSKQLDHESGIRFPGSRLPALRIQLEQLRGRLEKFSTLQAAQRQEGWQIVSCEELLYHELMVDNEPFTIRGKIDRVDRHEVTGQVAVWDYKTSDSGNDPQKAHLKNKQWIDLQLPLYRHLVREVDIIKGANLDDISLGYILLSKNLNDIKFAKARWDSSMLDYADKEAFRVIRDIRAGVFGPPTDPPPIFSEKYAAICQDNVFERDSIVAAEFGFAAEEAPPW</sequence>
<dbReference type="OrthoDB" id="5487982at2"/>
<protein>
    <submittedName>
        <fullName evidence="2">ATP-dependent helicase/deoxyribonuclease subunit B</fullName>
        <ecNumber evidence="2">3.6.4.12</ecNumber>
    </submittedName>
</protein>
<reference evidence="2 3" key="1">
    <citation type="submission" date="2019-08" db="EMBL/GenBank/DDBJ databases">
        <title>Deep-cultivation of Planctomycetes and their phenomic and genomic characterization uncovers novel biology.</title>
        <authorList>
            <person name="Wiegand S."/>
            <person name="Jogler M."/>
            <person name="Boedeker C."/>
            <person name="Pinto D."/>
            <person name="Vollmers J."/>
            <person name="Rivas-Marin E."/>
            <person name="Kohn T."/>
            <person name="Peeters S.H."/>
            <person name="Heuer A."/>
            <person name="Rast P."/>
            <person name="Oberbeckmann S."/>
            <person name="Bunk B."/>
            <person name="Jeske O."/>
            <person name="Meyerdierks A."/>
            <person name="Storesund J.E."/>
            <person name="Kallscheuer N."/>
            <person name="Luecker S."/>
            <person name="Lage O.M."/>
            <person name="Pohl T."/>
            <person name="Merkel B.J."/>
            <person name="Hornburger P."/>
            <person name="Mueller R.-W."/>
            <person name="Bruemmer F."/>
            <person name="Labrenz M."/>
            <person name="Spormann A.M."/>
            <person name="Op den Camp H."/>
            <person name="Overmann J."/>
            <person name="Amann R."/>
            <person name="Jetten M.S.M."/>
            <person name="Mascher T."/>
            <person name="Medema M.H."/>
            <person name="Devos D.P."/>
            <person name="Kaster A.-K."/>
            <person name="Ovreas L."/>
            <person name="Rohde M."/>
            <person name="Galperin M.Y."/>
            <person name="Jogler C."/>
        </authorList>
    </citation>
    <scope>NUCLEOTIDE SEQUENCE [LARGE SCALE GENOMIC DNA]</scope>
    <source>
        <strain evidence="2 3">FC18</strain>
    </source>
</reference>
<gene>
    <name evidence="2" type="primary">rexB</name>
    <name evidence="2" type="ORF">MFFC18_13730</name>
</gene>
<accession>A0A5B9P4J7</accession>
<name>A0A5B9P4J7_9BACT</name>
<dbReference type="STRING" id="980251.GCA_001642875_00346"/>
<evidence type="ECO:0000259" key="1">
    <source>
        <dbReference type="Pfam" id="PF12705"/>
    </source>
</evidence>
<dbReference type="RefSeq" id="WP_075083148.1">
    <property type="nucleotide sequence ID" value="NZ_CP042912.1"/>
</dbReference>
<dbReference type="InterPro" id="IPR011335">
    <property type="entry name" value="Restrct_endonuc-II-like"/>
</dbReference>
<dbReference type="Gene3D" id="3.90.320.10">
    <property type="match status" value="1"/>
</dbReference>
<evidence type="ECO:0000313" key="3">
    <source>
        <dbReference type="Proteomes" id="UP000322214"/>
    </source>
</evidence>
<keyword evidence="2" id="KW-0547">Nucleotide-binding</keyword>
<keyword evidence="2" id="KW-0067">ATP-binding</keyword>
<dbReference type="GO" id="GO:0016787">
    <property type="term" value="F:hydrolase activity"/>
    <property type="evidence" value="ECO:0007669"/>
    <property type="project" value="UniProtKB-KW"/>
</dbReference>
<feature type="domain" description="PD-(D/E)XK endonuclease-like" evidence="1">
    <location>
        <begin position="706"/>
        <end position="951"/>
    </location>
</feature>
<dbReference type="SUPFAM" id="SSF52540">
    <property type="entry name" value="P-loop containing nucleoside triphosphate hydrolases"/>
    <property type="match status" value="1"/>
</dbReference>
<dbReference type="AlphaFoldDB" id="A0A5B9P4J7"/>
<organism evidence="2 3">
    <name type="scientific">Mariniblastus fucicola</name>
    <dbReference type="NCBI Taxonomy" id="980251"/>
    <lineage>
        <taxon>Bacteria</taxon>
        <taxon>Pseudomonadati</taxon>
        <taxon>Planctomycetota</taxon>
        <taxon>Planctomycetia</taxon>
        <taxon>Pirellulales</taxon>
        <taxon>Pirellulaceae</taxon>
        <taxon>Mariniblastus</taxon>
    </lineage>
</organism>
<proteinExistence type="predicted"/>
<dbReference type="Pfam" id="PF12705">
    <property type="entry name" value="PDDEXK_1"/>
    <property type="match status" value="1"/>
</dbReference>
<keyword evidence="2" id="KW-0347">Helicase</keyword>
<dbReference type="EC" id="3.6.4.12" evidence="2"/>
<dbReference type="EMBL" id="CP042912">
    <property type="protein sequence ID" value="QEG21517.1"/>
    <property type="molecule type" value="Genomic_DNA"/>
</dbReference>
<dbReference type="KEGG" id="mff:MFFC18_13730"/>
<evidence type="ECO:0000313" key="2">
    <source>
        <dbReference type="EMBL" id="QEG21517.1"/>
    </source>
</evidence>
<dbReference type="InterPro" id="IPR038726">
    <property type="entry name" value="PDDEXK_AddAB-type"/>
</dbReference>
<dbReference type="InterPro" id="IPR027417">
    <property type="entry name" value="P-loop_NTPase"/>
</dbReference>
<dbReference type="GO" id="GO:0003678">
    <property type="term" value="F:DNA helicase activity"/>
    <property type="evidence" value="ECO:0007669"/>
    <property type="project" value="UniProtKB-EC"/>
</dbReference>
<dbReference type="SUPFAM" id="SSF52980">
    <property type="entry name" value="Restriction endonuclease-like"/>
    <property type="match status" value="1"/>
</dbReference>
<keyword evidence="2" id="KW-0378">Hydrolase</keyword>
<dbReference type="Proteomes" id="UP000322214">
    <property type="component" value="Chromosome"/>
</dbReference>
<dbReference type="InterPro" id="IPR011604">
    <property type="entry name" value="PDDEXK-like_dom_sf"/>
</dbReference>
<keyword evidence="3" id="KW-1185">Reference proteome</keyword>